<reference evidence="1" key="2">
    <citation type="submission" date="2023-07" db="EMBL/GenBank/DDBJ databases">
        <authorList>
            <consortium name="Lawrence Berkeley National Laboratory"/>
            <person name="Haridas S."/>
            <person name="Hensen N."/>
            <person name="Bonometti L."/>
            <person name="Westerberg I."/>
            <person name="Brannstrom I.O."/>
            <person name="Guillou S."/>
            <person name="Cros-Aarteil S."/>
            <person name="Calhoun S."/>
            <person name="Kuo A."/>
            <person name="Mondo S."/>
            <person name="Pangilinan J."/>
            <person name="Riley R."/>
            <person name="LaButti K."/>
            <person name="Andreopoulos B."/>
            <person name="Lipzen A."/>
            <person name="Chen C."/>
            <person name="Yanf M."/>
            <person name="Daum C."/>
            <person name="Ng V."/>
            <person name="Clum A."/>
            <person name="Steindorff A."/>
            <person name="Ohm R."/>
            <person name="Martin F."/>
            <person name="Silar P."/>
            <person name="Natvig D."/>
            <person name="Lalanne C."/>
            <person name="Gautier V."/>
            <person name="Ament-velasquez S.L."/>
            <person name="Kruys A."/>
            <person name="Hutchinson M.I."/>
            <person name="Powell A.J."/>
            <person name="Barry K."/>
            <person name="Miller A.N."/>
            <person name="Grigoriev I.V."/>
            <person name="Debuchy R."/>
            <person name="Gladieux P."/>
            <person name="Thoren M.H."/>
            <person name="Johannesson H."/>
        </authorList>
    </citation>
    <scope>NUCLEOTIDE SEQUENCE</scope>
    <source>
        <strain evidence="1">FGSC 1904</strain>
    </source>
</reference>
<keyword evidence="2" id="KW-1185">Reference proteome</keyword>
<organism evidence="1 2">
    <name type="scientific">Sordaria brevicollis</name>
    <dbReference type="NCBI Taxonomy" id="83679"/>
    <lineage>
        <taxon>Eukaryota</taxon>
        <taxon>Fungi</taxon>
        <taxon>Dikarya</taxon>
        <taxon>Ascomycota</taxon>
        <taxon>Pezizomycotina</taxon>
        <taxon>Sordariomycetes</taxon>
        <taxon>Sordariomycetidae</taxon>
        <taxon>Sordariales</taxon>
        <taxon>Sordariaceae</taxon>
        <taxon>Sordaria</taxon>
    </lineage>
</organism>
<dbReference type="Proteomes" id="UP001281003">
    <property type="component" value="Unassembled WGS sequence"/>
</dbReference>
<sequence length="83" mass="9437">LSRSLGERTGSRVFQWVWSYVLGVCEAGGYQHASDIAAYGRHEEEKGADPVRLFTRYRISTLISSSRTLTEVMKHCLTRHCMS</sequence>
<feature type="non-terminal residue" evidence="1">
    <location>
        <position position="1"/>
    </location>
</feature>
<dbReference type="EMBL" id="JAUTDP010000004">
    <property type="protein sequence ID" value="KAK3399589.1"/>
    <property type="molecule type" value="Genomic_DNA"/>
</dbReference>
<reference evidence="1" key="1">
    <citation type="journal article" date="2023" name="Mol. Phylogenet. Evol.">
        <title>Genome-scale phylogeny and comparative genomics of the fungal order Sordariales.</title>
        <authorList>
            <person name="Hensen N."/>
            <person name="Bonometti L."/>
            <person name="Westerberg I."/>
            <person name="Brannstrom I.O."/>
            <person name="Guillou S."/>
            <person name="Cros-Aarteil S."/>
            <person name="Calhoun S."/>
            <person name="Haridas S."/>
            <person name="Kuo A."/>
            <person name="Mondo S."/>
            <person name="Pangilinan J."/>
            <person name="Riley R."/>
            <person name="LaButti K."/>
            <person name="Andreopoulos B."/>
            <person name="Lipzen A."/>
            <person name="Chen C."/>
            <person name="Yan M."/>
            <person name="Daum C."/>
            <person name="Ng V."/>
            <person name="Clum A."/>
            <person name="Steindorff A."/>
            <person name="Ohm R.A."/>
            <person name="Martin F."/>
            <person name="Silar P."/>
            <person name="Natvig D.O."/>
            <person name="Lalanne C."/>
            <person name="Gautier V."/>
            <person name="Ament-Velasquez S.L."/>
            <person name="Kruys A."/>
            <person name="Hutchinson M.I."/>
            <person name="Powell A.J."/>
            <person name="Barry K."/>
            <person name="Miller A.N."/>
            <person name="Grigoriev I.V."/>
            <person name="Debuchy R."/>
            <person name="Gladieux P."/>
            <person name="Hiltunen Thoren M."/>
            <person name="Johannesson H."/>
        </authorList>
    </citation>
    <scope>NUCLEOTIDE SEQUENCE</scope>
    <source>
        <strain evidence="1">FGSC 1904</strain>
    </source>
</reference>
<dbReference type="AlphaFoldDB" id="A0AAE0PGM5"/>
<name>A0AAE0PGM5_SORBR</name>
<comment type="caution">
    <text evidence="1">The sequence shown here is derived from an EMBL/GenBank/DDBJ whole genome shotgun (WGS) entry which is preliminary data.</text>
</comment>
<gene>
    <name evidence="1" type="ORF">B0T20DRAFT_406587</name>
</gene>
<proteinExistence type="predicted"/>
<evidence type="ECO:0000313" key="1">
    <source>
        <dbReference type="EMBL" id="KAK3399589.1"/>
    </source>
</evidence>
<accession>A0AAE0PGM5</accession>
<evidence type="ECO:0000313" key="2">
    <source>
        <dbReference type="Proteomes" id="UP001281003"/>
    </source>
</evidence>
<protein>
    <submittedName>
        <fullName evidence="1">Uncharacterized protein</fullName>
    </submittedName>
</protein>